<reference evidence="8" key="1">
    <citation type="submission" date="2011-03" db="EMBL/GenBank/DDBJ databases">
        <title>Draft genome sequence of Brevundimonas diminuta.</title>
        <authorList>
            <person name="Brown P.J.B."/>
            <person name="Buechlein A."/>
            <person name="Hemmerich C."/>
            <person name="Brun Y.V."/>
        </authorList>
    </citation>
    <scope>NUCLEOTIDE SEQUENCE [LARGE SCALE GENOMIC DNA]</scope>
    <source>
        <strain evidence="8">C19</strain>
    </source>
</reference>
<evidence type="ECO:0000256" key="5">
    <source>
        <dbReference type="RuleBase" id="RU361277"/>
    </source>
</evidence>
<evidence type="ECO:0000313" key="8">
    <source>
        <dbReference type="Proteomes" id="UP000006512"/>
    </source>
</evidence>
<evidence type="ECO:0000259" key="6">
    <source>
        <dbReference type="SMART" id="SM00829"/>
    </source>
</evidence>
<dbReference type="EMBL" id="GL883080">
    <property type="protein sequence ID" value="EGF89814.1"/>
    <property type="molecule type" value="Genomic_DNA"/>
</dbReference>
<dbReference type="GO" id="GO:0008270">
    <property type="term" value="F:zinc ion binding"/>
    <property type="evidence" value="ECO:0007669"/>
    <property type="project" value="InterPro"/>
</dbReference>
<dbReference type="InterPro" id="IPR002328">
    <property type="entry name" value="ADH_Zn_CS"/>
</dbReference>
<dbReference type="OrthoDB" id="9806940at2"/>
<protein>
    <submittedName>
        <fullName evidence="7">Zinc-binding dehydrogenase family protein</fullName>
    </submittedName>
</protein>
<dbReference type="InterPro" id="IPR011032">
    <property type="entry name" value="GroES-like_sf"/>
</dbReference>
<dbReference type="CDD" id="cd05283">
    <property type="entry name" value="CAD1"/>
    <property type="match status" value="1"/>
</dbReference>
<evidence type="ECO:0000256" key="1">
    <source>
        <dbReference type="ARBA" id="ARBA00001947"/>
    </source>
</evidence>
<dbReference type="PROSITE" id="PS00059">
    <property type="entry name" value="ADH_ZINC"/>
    <property type="match status" value="1"/>
</dbReference>
<keyword evidence="4" id="KW-0560">Oxidoreductase</keyword>
<dbReference type="InterPro" id="IPR047109">
    <property type="entry name" value="CAD-like"/>
</dbReference>
<dbReference type="Gene3D" id="3.40.50.720">
    <property type="entry name" value="NAD(P)-binding Rossmann-like Domain"/>
    <property type="match status" value="1"/>
</dbReference>
<dbReference type="Pfam" id="PF00107">
    <property type="entry name" value="ADH_zinc_N"/>
    <property type="match status" value="1"/>
</dbReference>
<feature type="domain" description="Enoyl reductase (ER)" evidence="6">
    <location>
        <begin position="8"/>
        <end position="341"/>
    </location>
</feature>
<proteinExistence type="inferred from homology"/>
<dbReference type="InterPro" id="IPR020843">
    <property type="entry name" value="ER"/>
</dbReference>
<comment type="cofactor">
    <cofactor evidence="1 5">
        <name>Zn(2+)</name>
        <dbReference type="ChEBI" id="CHEBI:29105"/>
    </cofactor>
</comment>
<dbReference type="RefSeq" id="WP_006275010.1">
    <property type="nucleotide sequence ID" value="NZ_GL883080.1"/>
</dbReference>
<dbReference type="Proteomes" id="UP000006512">
    <property type="component" value="Unassembled WGS sequence"/>
</dbReference>
<dbReference type="InterPro" id="IPR036291">
    <property type="entry name" value="NAD(P)-bd_dom_sf"/>
</dbReference>
<keyword evidence="2 5" id="KW-0479">Metal-binding</keyword>
<dbReference type="HOGENOM" id="CLU_026673_20_2_5"/>
<dbReference type="FunFam" id="3.40.50.720:FF:000022">
    <property type="entry name" value="Cinnamyl alcohol dehydrogenase"/>
    <property type="match status" value="1"/>
</dbReference>
<dbReference type="SUPFAM" id="SSF50129">
    <property type="entry name" value="GroES-like"/>
    <property type="match status" value="1"/>
</dbReference>
<dbReference type="AlphaFoldDB" id="F4QSU4"/>
<evidence type="ECO:0000313" key="7">
    <source>
        <dbReference type="EMBL" id="EGF89814.1"/>
    </source>
</evidence>
<dbReference type="SMART" id="SM00829">
    <property type="entry name" value="PKS_ER"/>
    <property type="match status" value="1"/>
</dbReference>
<sequence>MTTAKAYAALSPKAPLEPFSFERRAPNDDDVVIDILYSGVCHSDIHQVRDEWFPGIYPMVPGHEIVGKVRQVGAKVSRFKEGDTVGVGCFVDSCMKCQQRDVDREQYMMDQLAQTYNSLDRDGLPTYGGYSDHIVVKEGYVLSVPGNLDLAGAAPLLCAGITLYSPLRHWNAGPGKKVAIVGLGGLGHMGVKLAHAMGAEVTVLSQSLSKKDDALRLGADHYYATNDPETFTKLAGSFDLVINTVSAQIDWNAYLNLLTIDGTMVLVGVPENPVPVHAFSLIMGRRSLAGSCIGSIKETQEMLDFCGEHNIVSDIELIDIKEINTAYERVIKSDVRYRFVINMASIK</sequence>
<dbReference type="STRING" id="715226.ABI_42370"/>
<dbReference type="PANTHER" id="PTHR42683">
    <property type="entry name" value="ALDEHYDE REDUCTASE"/>
    <property type="match status" value="1"/>
</dbReference>
<organism evidence="7 8">
    <name type="scientific">Asticcacaulis biprosthecium C19</name>
    <dbReference type="NCBI Taxonomy" id="715226"/>
    <lineage>
        <taxon>Bacteria</taxon>
        <taxon>Pseudomonadati</taxon>
        <taxon>Pseudomonadota</taxon>
        <taxon>Alphaproteobacteria</taxon>
        <taxon>Caulobacterales</taxon>
        <taxon>Caulobacteraceae</taxon>
        <taxon>Asticcacaulis</taxon>
    </lineage>
</organism>
<accession>F4QSU4</accession>
<evidence type="ECO:0000256" key="2">
    <source>
        <dbReference type="ARBA" id="ARBA00022723"/>
    </source>
</evidence>
<gene>
    <name evidence="7" type="ORF">ABI_42370</name>
</gene>
<evidence type="ECO:0000256" key="4">
    <source>
        <dbReference type="ARBA" id="ARBA00023002"/>
    </source>
</evidence>
<keyword evidence="3 5" id="KW-0862">Zinc</keyword>
<name>F4QSU4_9CAUL</name>
<dbReference type="Gene3D" id="3.90.180.10">
    <property type="entry name" value="Medium-chain alcohol dehydrogenases, catalytic domain"/>
    <property type="match status" value="1"/>
</dbReference>
<dbReference type="GO" id="GO:0008106">
    <property type="term" value="F:alcohol dehydrogenase (NADP+) activity"/>
    <property type="evidence" value="ECO:0007669"/>
    <property type="project" value="UniProtKB-ARBA"/>
</dbReference>
<dbReference type="SUPFAM" id="SSF51735">
    <property type="entry name" value="NAD(P)-binding Rossmann-fold domains"/>
    <property type="match status" value="1"/>
</dbReference>
<evidence type="ECO:0000256" key="3">
    <source>
        <dbReference type="ARBA" id="ARBA00022833"/>
    </source>
</evidence>
<dbReference type="InterPro" id="IPR013149">
    <property type="entry name" value="ADH-like_C"/>
</dbReference>
<keyword evidence="8" id="KW-1185">Reference proteome</keyword>
<dbReference type="InterPro" id="IPR013154">
    <property type="entry name" value="ADH-like_N"/>
</dbReference>
<dbReference type="Pfam" id="PF08240">
    <property type="entry name" value="ADH_N"/>
    <property type="match status" value="1"/>
</dbReference>
<comment type="similarity">
    <text evidence="5">Belongs to the zinc-containing alcohol dehydrogenase family.</text>
</comment>
<dbReference type="eggNOG" id="COG1064">
    <property type="taxonomic scope" value="Bacteria"/>
</dbReference>